<accession>A0A2N6VJH1</accession>
<keyword evidence="1" id="KW-0812">Transmembrane</keyword>
<organism evidence="2 3">
    <name type="scientific">Brevibacterium paucivorans</name>
    <dbReference type="NCBI Taxonomy" id="170994"/>
    <lineage>
        <taxon>Bacteria</taxon>
        <taxon>Bacillati</taxon>
        <taxon>Actinomycetota</taxon>
        <taxon>Actinomycetes</taxon>
        <taxon>Micrococcales</taxon>
        <taxon>Brevibacteriaceae</taxon>
        <taxon>Brevibacterium</taxon>
    </lineage>
</organism>
<comment type="caution">
    <text evidence="2">The sequence shown here is derived from an EMBL/GenBank/DDBJ whole genome shotgun (WGS) entry which is preliminary data.</text>
</comment>
<dbReference type="EMBL" id="PNHK01000186">
    <property type="protein sequence ID" value="PMD04290.1"/>
    <property type="molecule type" value="Genomic_DNA"/>
</dbReference>
<evidence type="ECO:0000313" key="3">
    <source>
        <dbReference type="Proteomes" id="UP000235598"/>
    </source>
</evidence>
<feature type="transmembrane region" description="Helical" evidence="1">
    <location>
        <begin position="37"/>
        <end position="59"/>
    </location>
</feature>
<keyword evidence="1" id="KW-1133">Transmembrane helix</keyword>
<gene>
    <name evidence="2" type="ORF">CJ199_12925</name>
</gene>
<evidence type="ECO:0000313" key="2">
    <source>
        <dbReference type="EMBL" id="PMD04290.1"/>
    </source>
</evidence>
<reference evidence="2 3" key="1">
    <citation type="submission" date="2017-09" db="EMBL/GenBank/DDBJ databases">
        <title>Bacterial strain isolated from the female urinary microbiota.</title>
        <authorList>
            <person name="Thomas-White K."/>
            <person name="Kumar N."/>
            <person name="Forster S."/>
            <person name="Putonti C."/>
            <person name="Lawley T."/>
            <person name="Wolfe A.J."/>
        </authorList>
    </citation>
    <scope>NUCLEOTIDE SEQUENCE [LARGE SCALE GENOMIC DNA]</scope>
    <source>
        <strain evidence="2 3">UMB1301</strain>
    </source>
</reference>
<feature type="non-terminal residue" evidence="2">
    <location>
        <position position="1"/>
    </location>
</feature>
<sequence length="76" mass="8166">VVRATADGRDNSLTQIVALVEQAHARKGSRARLADRIARPLVTISLIAAAFVAVFGFIIGDPWTWVERALIVLVAA</sequence>
<protein>
    <submittedName>
        <fullName evidence="2">Heavy metal translocating P-type ATPase</fullName>
    </submittedName>
</protein>
<keyword evidence="1" id="KW-0472">Membrane</keyword>
<evidence type="ECO:0000256" key="1">
    <source>
        <dbReference type="SAM" id="Phobius"/>
    </source>
</evidence>
<proteinExistence type="predicted"/>
<name>A0A2N6VJH1_9MICO</name>
<dbReference type="AlphaFoldDB" id="A0A2N6VJH1"/>
<dbReference type="Proteomes" id="UP000235598">
    <property type="component" value="Unassembled WGS sequence"/>
</dbReference>
<feature type="non-terminal residue" evidence="2">
    <location>
        <position position="76"/>
    </location>
</feature>